<name>A0A814FKV7_9BILA</name>
<accession>A0A814FKV7</accession>
<organism evidence="2 4">
    <name type="scientific">Adineta steineri</name>
    <dbReference type="NCBI Taxonomy" id="433720"/>
    <lineage>
        <taxon>Eukaryota</taxon>
        <taxon>Metazoa</taxon>
        <taxon>Spiralia</taxon>
        <taxon>Gnathifera</taxon>
        <taxon>Rotifera</taxon>
        <taxon>Eurotatoria</taxon>
        <taxon>Bdelloidea</taxon>
        <taxon>Adinetida</taxon>
        <taxon>Adinetidae</taxon>
        <taxon>Adineta</taxon>
    </lineage>
</organism>
<evidence type="ECO:0000313" key="4">
    <source>
        <dbReference type="Proteomes" id="UP000663860"/>
    </source>
</evidence>
<keyword evidence="1" id="KW-0472">Membrane</keyword>
<dbReference type="AlphaFoldDB" id="A0A814FKV7"/>
<evidence type="ECO:0000313" key="3">
    <source>
        <dbReference type="EMBL" id="CAF3597719.1"/>
    </source>
</evidence>
<evidence type="ECO:0000256" key="1">
    <source>
        <dbReference type="SAM" id="Phobius"/>
    </source>
</evidence>
<comment type="caution">
    <text evidence="2">The sequence shown here is derived from an EMBL/GenBank/DDBJ whole genome shotgun (WGS) entry which is preliminary data.</text>
</comment>
<reference evidence="2" key="1">
    <citation type="submission" date="2021-02" db="EMBL/GenBank/DDBJ databases">
        <authorList>
            <person name="Nowell W R."/>
        </authorList>
    </citation>
    <scope>NUCLEOTIDE SEQUENCE</scope>
</reference>
<gene>
    <name evidence="2" type="ORF">IZO911_LOCUS16857</name>
    <name evidence="3" type="ORF">KXQ929_LOCUS4962</name>
</gene>
<sequence>MNPSYAQNPSAGYNAEPSLNFSTLQAVNYNNVGEQNWKHFLTKTPANVTKKLNILAVFCIIIGIVNVAIEFRLLHDNIFSFIIGFVNGFFLISFGILTFILACQQVYVLSNLFVVAYFQMLFTIATFIVYCIIFFGIFNRGSGCSYPSAHCFENEVQIALIVDLISNFFTFCLLITILTVITRARRPQMTSTIPSYVAYVPQTQPMHTSFHNPYAMTMNPSSTA</sequence>
<feature type="transmembrane region" description="Helical" evidence="1">
    <location>
        <begin position="81"/>
        <end position="102"/>
    </location>
</feature>
<proteinExistence type="predicted"/>
<feature type="transmembrane region" description="Helical" evidence="1">
    <location>
        <begin position="158"/>
        <end position="181"/>
    </location>
</feature>
<evidence type="ECO:0000313" key="2">
    <source>
        <dbReference type="EMBL" id="CAF0986371.1"/>
    </source>
</evidence>
<keyword evidence="1" id="KW-0812">Transmembrane</keyword>
<dbReference type="Proteomes" id="UP000663860">
    <property type="component" value="Unassembled WGS sequence"/>
</dbReference>
<protein>
    <submittedName>
        <fullName evidence="2">Uncharacterized protein</fullName>
    </submittedName>
</protein>
<keyword evidence="1" id="KW-1133">Transmembrane helix</keyword>
<feature type="transmembrane region" description="Helical" evidence="1">
    <location>
        <begin position="114"/>
        <end position="138"/>
    </location>
</feature>
<dbReference type="EMBL" id="CAJOBB010000177">
    <property type="protein sequence ID" value="CAF3597719.1"/>
    <property type="molecule type" value="Genomic_DNA"/>
</dbReference>
<dbReference type="EMBL" id="CAJNOE010000153">
    <property type="protein sequence ID" value="CAF0986371.1"/>
    <property type="molecule type" value="Genomic_DNA"/>
</dbReference>
<feature type="transmembrane region" description="Helical" evidence="1">
    <location>
        <begin position="52"/>
        <end position="69"/>
    </location>
</feature>
<dbReference type="Proteomes" id="UP000663868">
    <property type="component" value="Unassembled WGS sequence"/>
</dbReference>